<organism evidence="1 2">
    <name type="scientific">Rubripirellula reticaptiva</name>
    <dbReference type="NCBI Taxonomy" id="2528013"/>
    <lineage>
        <taxon>Bacteria</taxon>
        <taxon>Pseudomonadati</taxon>
        <taxon>Planctomycetota</taxon>
        <taxon>Planctomycetia</taxon>
        <taxon>Pirellulales</taxon>
        <taxon>Pirellulaceae</taxon>
        <taxon>Rubripirellula</taxon>
    </lineage>
</organism>
<comment type="caution">
    <text evidence="1">The sequence shown here is derived from an EMBL/GenBank/DDBJ whole genome shotgun (WGS) entry which is preliminary data.</text>
</comment>
<name>A0A5C6FDJ7_9BACT</name>
<evidence type="ECO:0000313" key="2">
    <source>
        <dbReference type="Proteomes" id="UP000317977"/>
    </source>
</evidence>
<accession>A0A5C6FDJ7</accession>
<evidence type="ECO:0000313" key="1">
    <source>
        <dbReference type="EMBL" id="TWU57671.1"/>
    </source>
</evidence>
<keyword evidence="2" id="KW-1185">Reference proteome</keyword>
<dbReference type="AlphaFoldDB" id="A0A5C6FDJ7"/>
<proteinExistence type="predicted"/>
<protein>
    <submittedName>
        <fullName evidence="1">Uncharacterized protein</fullName>
    </submittedName>
</protein>
<dbReference type="Proteomes" id="UP000317977">
    <property type="component" value="Unassembled WGS sequence"/>
</dbReference>
<gene>
    <name evidence="1" type="ORF">Poly59_05780</name>
</gene>
<sequence length="338" mass="37383">MNPIFPYPTLPVPLQASITKAVVDGITLDDKIVLEQKQLVAMHDHFDPKWKRLDATLDVAIQPEIVQQYETDHGELRVFASLNCRPTNQRSSVELFRSPTERGRWTGSVSVDRDSFAGRVDLAVTASATANGLAGRVVGSSDPWWIFVDEPNSLKVGGALRVAWVSFRAPEAPALAQQYPESTHVVELEGPVPVVYLNQDFEGLYALLQDRKDRAPVELALHDAHRYSIARSVWMALVLDSVMSVEPGEEESDANWPSKEWQSEVLKKVLPKIAPDKTDQELLNLAANDWKSGTSSAIFLGRAEAVVGEVVDSNAALRKSLHKLNRAGVFHDESKQTS</sequence>
<dbReference type="EMBL" id="SJPX01000001">
    <property type="protein sequence ID" value="TWU57671.1"/>
    <property type="molecule type" value="Genomic_DNA"/>
</dbReference>
<reference evidence="1 2" key="1">
    <citation type="submission" date="2019-02" db="EMBL/GenBank/DDBJ databases">
        <title>Deep-cultivation of Planctomycetes and their phenomic and genomic characterization uncovers novel biology.</title>
        <authorList>
            <person name="Wiegand S."/>
            <person name="Jogler M."/>
            <person name="Boedeker C."/>
            <person name="Pinto D."/>
            <person name="Vollmers J."/>
            <person name="Rivas-Marin E."/>
            <person name="Kohn T."/>
            <person name="Peeters S.H."/>
            <person name="Heuer A."/>
            <person name="Rast P."/>
            <person name="Oberbeckmann S."/>
            <person name="Bunk B."/>
            <person name="Jeske O."/>
            <person name="Meyerdierks A."/>
            <person name="Storesund J.E."/>
            <person name="Kallscheuer N."/>
            <person name="Luecker S."/>
            <person name="Lage O.M."/>
            <person name="Pohl T."/>
            <person name="Merkel B.J."/>
            <person name="Hornburger P."/>
            <person name="Mueller R.-W."/>
            <person name="Bruemmer F."/>
            <person name="Labrenz M."/>
            <person name="Spormann A.M."/>
            <person name="Op Den Camp H."/>
            <person name="Overmann J."/>
            <person name="Amann R."/>
            <person name="Jetten M.S.M."/>
            <person name="Mascher T."/>
            <person name="Medema M.H."/>
            <person name="Devos D.P."/>
            <person name="Kaster A.-K."/>
            <person name="Ovreas L."/>
            <person name="Rohde M."/>
            <person name="Galperin M.Y."/>
            <person name="Jogler C."/>
        </authorList>
    </citation>
    <scope>NUCLEOTIDE SEQUENCE [LARGE SCALE GENOMIC DNA]</scope>
    <source>
        <strain evidence="1 2">Poly59</strain>
    </source>
</reference>